<evidence type="ECO:0000256" key="4">
    <source>
        <dbReference type="ARBA" id="ARBA00023186"/>
    </source>
</evidence>
<protein>
    <submittedName>
        <fullName evidence="9">ATP-dependent Clp protease ATP-binding subunit</fullName>
    </submittedName>
</protein>
<dbReference type="PANTHER" id="PTHR11638">
    <property type="entry name" value="ATP-DEPENDENT CLP PROTEASE"/>
    <property type="match status" value="1"/>
</dbReference>
<evidence type="ECO:0000259" key="7">
    <source>
        <dbReference type="PROSITE" id="PS50151"/>
    </source>
</evidence>
<dbReference type="GO" id="GO:0005737">
    <property type="term" value="C:cytoplasm"/>
    <property type="evidence" value="ECO:0007669"/>
    <property type="project" value="TreeGrafter"/>
</dbReference>
<feature type="coiled-coil region" evidence="6">
    <location>
        <begin position="450"/>
        <end position="496"/>
    </location>
</feature>
<evidence type="ECO:0000256" key="2">
    <source>
        <dbReference type="ARBA" id="ARBA00022741"/>
    </source>
</evidence>
<keyword evidence="9" id="KW-0378">Hydrolase</keyword>
<keyword evidence="4" id="KW-0143">Chaperone</keyword>
<dbReference type="InterPro" id="IPR018368">
    <property type="entry name" value="ClpA/B_CS1"/>
</dbReference>
<keyword evidence="1 5" id="KW-0677">Repeat</keyword>
<dbReference type="GO" id="GO:0005524">
    <property type="term" value="F:ATP binding"/>
    <property type="evidence" value="ECO:0007669"/>
    <property type="project" value="UniProtKB-KW"/>
</dbReference>
<dbReference type="AlphaFoldDB" id="A0A9D9DVD1"/>
<dbReference type="GO" id="GO:0006508">
    <property type="term" value="P:proteolysis"/>
    <property type="evidence" value="ECO:0007669"/>
    <property type="project" value="UniProtKB-KW"/>
</dbReference>
<feature type="domain" description="UVR" evidence="7">
    <location>
        <begin position="454"/>
        <end position="489"/>
    </location>
</feature>
<dbReference type="FunFam" id="3.40.50.300:FF:000025">
    <property type="entry name" value="ATP-dependent Clp protease subunit"/>
    <property type="match status" value="1"/>
</dbReference>
<dbReference type="GO" id="GO:0008233">
    <property type="term" value="F:peptidase activity"/>
    <property type="evidence" value="ECO:0007669"/>
    <property type="project" value="UniProtKB-KW"/>
</dbReference>
<dbReference type="EMBL" id="JADIMZ010000111">
    <property type="protein sequence ID" value="MBO8433126.1"/>
    <property type="molecule type" value="Genomic_DNA"/>
</dbReference>
<dbReference type="Gene3D" id="1.10.8.60">
    <property type="match status" value="2"/>
</dbReference>
<dbReference type="InterPro" id="IPR004176">
    <property type="entry name" value="Clp_R_N"/>
</dbReference>
<dbReference type="InterPro" id="IPR036628">
    <property type="entry name" value="Clp_N_dom_sf"/>
</dbReference>
<accession>A0A9D9DVD1</accession>
<dbReference type="Pfam" id="PF17871">
    <property type="entry name" value="AAA_lid_9"/>
    <property type="match status" value="1"/>
</dbReference>
<dbReference type="CDD" id="cd19499">
    <property type="entry name" value="RecA-like_ClpB_Hsp104-like"/>
    <property type="match status" value="1"/>
</dbReference>
<dbReference type="InterPro" id="IPR001943">
    <property type="entry name" value="UVR_dom"/>
</dbReference>
<evidence type="ECO:0000313" key="9">
    <source>
        <dbReference type="EMBL" id="MBO8433126.1"/>
    </source>
</evidence>
<comment type="caution">
    <text evidence="9">The sequence shown here is derived from an EMBL/GenBank/DDBJ whole genome shotgun (WGS) entry which is preliminary data.</text>
</comment>
<dbReference type="Gene3D" id="1.10.1780.10">
    <property type="entry name" value="Clp, N-terminal domain"/>
    <property type="match status" value="1"/>
</dbReference>
<keyword evidence="2" id="KW-0547">Nucleotide-binding</keyword>
<dbReference type="CDD" id="cd00009">
    <property type="entry name" value="AAA"/>
    <property type="match status" value="1"/>
</dbReference>
<dbReference type="Gene3D" id="4.10.860.10">
    <property type="entry name" value="UVR domain"/>
    <property type="match status" value="1"/>
</dbReference>
<dbReference type="GO" id="GO:0034605">
    <property type="term" value="P:cellular response to heat"/>
    <property type="evidence" value="ECO:0007669"/>
    <property type="project" value="TreeGrafter"/>
</dbReference>
<keyword evidence="6" id="KW-0175">Coiled coil</keyword>
<dbReference type="InterPro" id="IPR027417">
    <property type="entry name" value="P-loop_NTPase"/>
</dbReference>
<dbReference type="Pfam" id="PF00004">
    <property type="entry name" value="AAA"/>
    <property type="match status" value="1"/>
</dbReference>
<dbReference type="SUPFAM" id="SSF81923">
    <property type="entry name" value="Double Clp-N motif"/>
    <property type="match status" value="1"/>
</dbReference>
<dbReference type="Pfam" id="PF10431">
    <property type="entry name" value="ClpB_D2-small"/>
    <property type="match status" value="1"/>
</dbReference>
<dbReference type="InterPro" id="IPR041546">
    <property type="entry name" value="ClpA/ClpB_AAA_lid"/>
</dbReference>
<dbReference type="PANTHER" id="PTHR11638:SF18">
    <property type="entry name" value="HEAT SHOCK PROTEIN 104"/>
    <property type="match status" value="1"/>
</dbReference>
<dbReference type="InterPro" id="IPR003959">
    <property type="entry name" value="ATPase_AAA_core"/>
</dbReference>
<dbReference type="InterPro" id="IPR050130">
    <property type="entry name" value="ClpA_ClpB"/>
</dbReference>
<dbReference type="GO" id="GO:0016887">
    <property type="term" value="F:ATP hydrolysis activity"/>
    <property type="evidence" value="ECO:0007669"/>
    <property type="project" value="InterPro"/>
</dbReference>
<evidence type="ECO:0000256" key="1">
    <source>
        <dbReference type="ARBA" id="ARBA00022737"/>
    </source>
</evidence>
<dbReference type="PROSITE" id="PS51903">
    <property type="entry name" value="CLP_R"/>
    <property type="match status" value="1"/>
</dbReference>
<name>A0A9D9DVD1_9BACT</name>
<dbReference type="PROSITE" id="PS00870">
    <property type="entry name" value="CLPAB_1"/>
    <property type="match status" value="1"/>
</dbReference>
<evidence type="ECO:0000256" key="6">
    <source>
        <dbReference type="SAM" id="Coils"/>
    </source>
</evidence>
<dbReference type="SMART" id="SM00382">
    <property type="entry name" value="AAA"/>
    <property type="match status" value="2"/>
</dbReference>
<evidence type="ECO:0000256" key="5">
    <source>
        <dbReference type="PROSITE-ProRule" id="PRU01251"/>
    </source>
</evidence>
<evidence type="ECO:0000259" key="8">
    <source>
        <dbReference type="PROSITE" id="PS51903"/>
    </source>
</evidence>
<gene>
    <name evidence="9" type="ORF">IAB08_07525</name>
</gene>
<dbReference type="InterPro" id="IPR003593">
    <property type="entry name" value="AAA+_ATPase"/>
</dbReference>
<keyword evidence="9" id="KW-0645">Protease</keyword>
<reference evidence="9" key="1">
    <citation type="submission" date="2020-10" db="EMBL/GenBank/DDBJ databases">
        <authorList>
            <person name="Gilroy R."/>
        </authorList>
    </citation>
    <scope>NUCLEOTIDE SEQUENCE</scope>
    <source>
        <strain evidence="9">2889</strain>
    </source>
</reference>
<dbReference type="Pfam" id="PF02861">
    <property type="entry name" value="Clp_N"/>
    <property type="match status" value="1"/>
</dbReference>
<dbReference type="SMART" id="SM01086">
    <property type="entry name" value="ClpB_D2-small"/>
    <property type="match status" value="1"/>
</dbReference>
<proteinExistence type="predicted"/>
<dbReference type="FunFam" id="3.40.50.300:FF:000010">
    <property type="entry name" value="Chaperone clpB 1, putative"/>
    <property type="match status" value="1"/>
</dbReference>
<dbReference type="PROSITE" id="PS50151">
    <property type="entry name" value="UVR"/>
    <property type="match status" value="1"/>
</dbReference>
<feature type="domain" description="Clp R" evidence="8">
    <location>
        <begin position="1"/>
        <end position="151"/>
    </location>
</feature>
<keyword evidence="3 9" id="KW-0067">ATP-binding</keyword>
<dbReference type="Gene3D" id="3.40.50.300">
    <property type="entry name" value="P-loop containing nucleotide triphosphate hydrolases"/>
    <property type="match status" value="2"/>
</dbReference>
<evidence type="ECO:0000313" key="10">
    <source>
        <dbReference type="Proteomes" id="UP000823612"/>
    </source>
</evidence>
<dbReference type="Pfam" id="PF07724">
    <property type="entry name" value="AAA_2"/>
    <property type="match status" value="1"/>
</dbReference>
<dbReference type="PRINTS" id="PR00300">
    <property type="entry name" value="CLPPROTEASEA"/>
</dbReference>
<reference evidence="9" key="2">
    <citation type="journal article" date="2021" name="PeerJ">
        <title>Extensive microbial diversity within the chicken gut microbiome revealed by metagenomics and culture.</title>
        <authorList>
            <person name="Gilroy R."/>
            <person name="Ravi A."/>
            <person name="Getino M."/>
            <person name="Pursley I."/>
            <person name="Horton D.L."/>
            <person name="Alikhan N.F."/>
            <person name="Baker D."/>
            <person name="Gharbi K."/>
            <person name="Hall N."/>
            <person name="Watson M."/>
            <person name="Adriaenssens E.M."/>
            <person name="Foster-Nyarko E."/>
            <person name="Jarju S."/>
            <person name="Secka A."/>
            <person name="Antonio M."/>
            <person name="Oren A."/>
            <person name="Chaudhuri R.R."/>
            <person name="La Ragione R."/>
            <person name="Hildebrand F."/>
            <person name="Pallen M.J."/>
        </authorList>
    </citation>
    <scope>NUCLEOTIDE SEQUENCE</scope>
    <source>
        <strain evidence="9">2889</strain>
    </source>
</reference>
<dbReference type="InterPro" id="IPR019489">
    <property type="entry name" value="Clp_ATPase_C"/>
</dbReference>
<dbReference type="Proteomes" id="UP000823612">
    <property type="component" value="Unassembled WGS sequence"/>
</dbReference>
<sequence length="849" mass="95343">METNTSETLKTILKYSTEEAMRLGNDYVGVEHVLLGMLRQGDNKAVEILGRLGVEFRALRQKIEDAIRPPHRDFNQAEDKDRHLPVNAHLDRMLRLMQVECFRFKQDQVEPEHALLAILKNEASLAGSLLNAAGVTYDNVNACVQASVSTSSRVGPADMEEGIGMHEYGEDEERPRSGSGALAGTDTMKAAATKSDTPVLDNFGRDLTKAARSQLLDPVVGRDKELDRIIQILCRRKKNNPILIGDPGVGKSAIAEGLAQRIADRKVPRLLKDKRLMTLDIASVVAGTKYRGQFEERMKAIINELQKHPEVIIFIDEIHTMVGAGNTAGALDASNMFKPALARGEIQCIGATTLDEYRQSIEKDGALERRFQKVLVEAATPEETLEILHNISGKYEDHHVVRYTEEALKACVDLTARYISDRVLPDKAIDAMDEAGSKVHLRQSDVPQEILDLEARAEEVKKQMMEAIRKQEFEKAARLRDEMGGMKEELEKANQAWLQQNDENRPEVDVEDITEVVSMMSGVPLQKVAKDERTQLLQMEDALRAQVVGQDEAIHKLVRAIRRNRTGLKDPSRPIGSFIFLGPTGVGKTYLTKSLARYMFNSESALIRVDMSEYMEKFDVSRLIGSPPGYVGYEDGGQLTEKVRRKPYSIVLFDEIEKAHPDIFNLLLQVLDDGQLTDGLGRKVDFKNTIIIMTSNLGSRQLREFGNGVGFQTTARESGREEMARSIIDKALKRHFAPEFLNRVDDVIMFNNLGKEDIFTIIDIELRKLRERLGRLDIGLELTGEAKSFLMEKGWDPDLGARPLRRCLEHYVEDEIAEMLVKEEIRGGETLLVDKEGPADRLSFGRKVA</sequence>
<dbReference type="InterPro" id="IPR001270">
    <property type="entry name" value="ClpA/B"/>
</dbReference>
<evidence type="ECO:0000256" key="3">
    <source>
        <dbReference type="ARBA" id="ARBA00022840"/>
    </source>
</evidence>
<organism evidence="9 10">
    <name type="scientific">Candidatus Pullibacteroides excrementavium</name>
    <dbReference type="NCBI Taxonomy" id="2840905"/>
    <lineage>
        <taxon>Bacteria</taxon>
        <taxon>Pseudomonadati</taxon>
        <taxon>Bacteroidota</taxon>
        <taxon>Bacteroidia</taxon>
        <taxon>Bacteroidales</taxon>
        <taxon>Candidatus Pullibacteroides</taxon>
    </lineage>
</organism>
<dbReference type="SUPFAM" id="SSF52540">
    <property type="entry name" value="P-loop containing nucleoside triphosphate hydrolases"/>
    <property type="match status" value="2"/>
</dbReference>